<dbReference type="Proteomes" id="UP000295814">
    <property type="component" value="Unassembled WGS sequence"/>
</dbReference>
<organism evidence="1 2">
    <name type="scientific">Seonamhaeicola sediminis</name>
    <dbReference type="NCBI Taxonomy" id="2528206"/>
    <lineage>
        <taxon>Bacteria</taxon>
        <taxon>Pseudomonadati</taxon>
        <taxon>Bacteroidota</taxon>
        <taxon>Flavobacteriia</taxon>
        <taxon>Flavobacteriales</taxon>
        <taxon>Flavobacteriaceae</taxon>
    </lineage>
</organism>
<evidence type="ECO:0000313" key="1">
    <source>
        <dbReference type="EMBL" id="TWO32986.1"/>
    </source>
</evidence>
<keyword evidence="2" id="KW-1185">Reference proteome</keyword>
<dbReference type="EMBL" id="SMZJ02000004">
    <property type="protein sequence ID" value="TWO32986.1"/>
    <property type="molecule type" value="Genomic_DNA"/>
</dbReference>
<protein>
    <submittedName>
        <fullName evidence="1">Uncharacterized protein</fullName>
    </submittedName>
</protein>
<name>A0A562YF95_9FLAO</name>
<reference evidence="1 2" key="1">
    <citation type="submission" date="2019-07" db="EMBL/GenBank/DDBJ databases">
        <title>Seonamhaeicola sp. W255 draft genome.</title>
        <authorList>
            <person name="Zhang X.-Y."/>
            <person name="Zhang R."/>
            <person name="Zhong Y.-L."/>
            <person name="Du Z.-J."/>
        </authorList>
    </citation>
    <scope>NUCLEOTIDE SEQUENCE [LARGE SCALE GENOMIC DNA]</scope>
    <source>
        <strain evidence="1 2">W255</strain>
    </source>
</reference>
<sequence>MTINHITTPLDSTTLDSKEHYVFYHKMVDYVFKELIVAMQQNSIINNQELNMFKQYCDLLLYSIESMRVKYMYDEEDNMKVDLTESGFPNYLEFRYLFNDLELRDDYLGKLTPVSELQEEFLDTLLRKKEPIKKTKLFQAASIVYYSSVNKRYIFNRFVQGKIVNAPKDSGAHLLTSWSFYDVASNRPFVCFMYFNYDGNIINDYKDDIYEVLKHVADRKMNLDTMAYGIDRKLDKVSPKLIKRIDLGPLHNMFAKDANELTHLILEGIIKKEIPVESYALSMKIDQVASKSEFKEGSFFSKQILQRWDEVYKQKYVFAPHRIIQLFYNKSPELMNTLAKPPIEMAELKIEKIKS</sequence>
<accession>A0A562YF95</accession>
<dbReference type="OrthoDB" id="1196563at2"/>
<dbReference type="RefSeq" id="WP_133356669.1">
    <property type="nucleotide sequence ID" value="NZ_SMZJ02000004.1"/>
</dbReference>
<gene>
    <name evidence="1" type="ORF">E1J38_008990</name>
</gene>
<dbReference type="AlphaFoldDB" id="A0A562YF95"/>
<proteinExistence type="predicted"/>
<evidence type="ECO:0000313" key="2">
    <source>
        <dbReference type="Proteomes" id="UP000295814"/>
    </source>
</evidence>
<comment type="caution">
    <text evidence="1">The sequence shown here is derived from an EMBL/GenBank/DDBJ whole genome shotgun (WGS) entry which is preliminary data.</text>
</comment>